<keyword evidence="5 7" id="KW-0472">Membrane</keyword>
<dbReference type="Gene3D" id="1.20.81.30">
    <property type="entry name" value="Type II secretion system (T2SS), domain F"/>
    <property type="match status" value="1"/>
</dbReference>
<evidence type="ECO:0000256" key="4">
    <source>
        <dbReference type="ARBA" id="ARBA00022989"/>
    </source>
</evidence>
<evidence type="ECO:0000256" key="3">
    <source>
        <dbReference type="ARBA" id="ARBA00022692"/>
    </source>
</evidence>
<evidence type="ECO:0000256" key="6">
    <source>
        <dbReference type="SAM" id="Coils"/>
    </source>
</evidence>
<dbReference type="EMBL" id="JFFR01000023">
    <property type="protein sequence ID" value="KDN28143.1"/>
    <property type="molecule type" value="Genomic_DNA"/>
</dbReference>
<reference evidence="9 10" key="1">
    <citation type="submission" date="2014-02" db="EMBL/GenBank/DDBJ databases">
        <title>Vibrio fortis Dalian14 Genome Sequencing.</title>
        <authorList>
            <person name="Wang Y."/>
            <person name="Song L."/>
            <person name="Liu G."/>
            <person name="Ding J."/>
        </authorList>
    </citation>
    <scope>NUCLEOTIDE SEQUENCE [LARGE SCALE GENOMIC DNA]</scope>
    <source>
        <strain evidence="9 10">Dalian14</strain>
    </source>
</reference>
<dbReference type="OrthoDB" id="5611741at2"/>
<feature type="transmembrane region" description="Helical" evidence="7">
    <location>
        <begin position="116"/>
        <end position="135"/>
    </location>
</feature>
<dbReference type="InterPro" id="IPR042094">
    <property type="entry name" value="T2SS_GspF_sf"/>
</dbReference>
<keyword evidence="6" id="KW-0175">Coiled coil</keyword>
<dbReference type="AlphaFoldDB" id="A0A066UVC1"/>
<feature type="transmembrane region" description="Helical" evidence="7">
    <location>
        <begin position="6"/>
        <end position="28"/>
    </location>
</feature>
<keyword evidence="3 7" id="KW-0812">Transmembrane</keyword>
<dbReference type="RefSeq" id="WP_032551594.1">
    <property type="nucleotide sequence ID" value="NZ_JFFR01000023.1"/>
</dbReference>
<dbReference type="PANTHER" id="PTHR35007:SF1">
    <property type="entry name" value="PILUS ASSEMBLY PROTEIN"/>
    <property type="match status" value="1"/>
</dbReference>
<dbReference type="InterPro" id="IPR018076">
    <property type="entry name" value="T2SS_GspF_dom"/>
</dbReference>
<keyword evidence="4 7" id="KW-1133">Transmembrane helix</keyword>
<accession>A0A066UVC1</accession>
<name>A0A066UVC1_9VIBR</name>
<keyword evidence="2" id="KW-1003">Cell membrane</keyword>
<evidence type="ECO:0000256" key="7">
    <source>
        <dbReference type="SAM" id="Phobius"/>
    </source>
</evidence>
<evidence type="ECO:0000313" key="9">
    <source>
        <dbReference type="EMBL" id="KDN28143.1"/>
    </source>
</evidence>
<comment type="subcellular location">
    <subcellularLocation>
        <location evidence="1">Cell membrane</location>
        <topology evidence="1">Multi-pass membrane protein</topology>
    </subcellularLocation>
</comment>
<proteinExistence type="predicted"/>
<dbReference type="Pfam" id="PF00482">
    <property type="entry name" value="T2SSF"/>
    <property type="match status" value="1"/>
</dbReference>
<protein>
    <submittedName>
        <fullName evidence="9">Pilus assembly protein TadB</fullName>
    </submittedName>
</protein>
<feature type="transmembrane region" description="Helical" evidence="7">
    <location>
        <begin position="294"/>
        <end position="313"/>
    </location>
</feature>
<keyword evidence="10" id="KW-1185">Reference proteome</keyword>
<evidence type="ECO:0000256" key="1">
    <source>
        <dbReference type="ARBA" id="ARBA00004651"/>
    </source>
</evidence>
<feature type="transmembrane region" description="Helical" evidence="7">
    <location>
        <begin position="262"/>
        <end position="282"/>
    </location>
</feature>
<dbReference type="Proteomes" id="UP000027219">
    <property type="component" value="Unassembled WGS sequence"/>
</dbReference>
<evidence type="ECO:0000256" key="2">
    <source>
        <dbReference type="ARBA" id="ARBA00022475"/>
    </source>
</evidence>
<evidence type="ECO:0000313" key="10">
    <source>
        <dbReference type="Proteomes" id="UP000027219"/>
    </source>
</evidence>
<sequence>MDNVTVSLILLFVAVLFISQALLLPAAGKKAKHRELSRRLKETQKNIDEESLSLLKEHYRKELSPLDRRLVSIGALADLKKMLELAGIKIALTRFLFTTFLAGLSLTLLALLLNQQWFVCVAVFFFSWVVAYLYVQNRVTYRLARFEEQLPEALDIIRRALQAGQPLVQSLNEVGEEMPDPIGSEFKNTYNLLNYGYDLRLAILQMAERVPTVSMLAFSSAVMLQKETGGNLSENLQKVSEVLRARFKLERKIKTLSAESRLSAWILTLSPFALFFGLKVVSPDYIEPLYSDPRGITMVSIGIILLALGALWIKKIINIEI</sequence>
<evidence type="ECO:0000256" key="5">
    <source>
        <dbReference type="ARBA" id="ARBA00023136"/>
    </source>
</evidence>
<organism evidence="9 10">
    <name type="scientific">Vibrio fortis</name>
    <dbReference type="NCBI Taxonomy" id="212667"/>
    <lineage>
        <taxon>Bacteria</taxon>
        <taxon>Pseudomonadati</taxon>
        <taxon>Pseudomonadota</taxon>
        <taxon>Gammaproteobacteria</taxon>
        <taxon>Vibrionales</taxon>
        <taxon>Vibrionaceae</taxon>
        <taxon>Vibrio</taxon>
    </lineage>
</organism>
<dbReference type="GO" id="GO:0005886">
    <property type="term" value="C:plasma membrane"/>
    <property type="evidence" value="ECO:0007669"/>
    <property type="project" value="UniProtKB-SubCell"/>
</dbReference>
<gene>
    <name evidence="9" type="ORF">VFDL14_16415</name>
</gene>
<feature type="coiled-coil region" evidence="6">
    <location>
        <begin position="26"/>
        <end position="53"/>
    </location>
</feature>
<evidence type="ECO:0000259" key="8">
    <source>
        <dbReference type="Pfam" id="PF00482"/>
    </source>
</evidence>
<feature type="transmembrane region" description="Helical" evidence="7">
    <location>
        <begin position="91"/>
        <end position="110"/>
    </location>
</feature>
<feature type="domain" description="Type II secretion system protein GspF" evidence="8">
    <location>
        <begin position="154"/>
        <end position="276"/>
    </location>
</feature>
<dbReference type="PANTHER" id="PTHR35007">
    <property type="entry name" value="INTEGRAL MEMBRANE PROTEIN-RELATED"/>
    <property type="match status" value="1"/>
</dbReference>
<comment type="caution">
    <text evidence="9">The sequence shown here is derived from an EMBL/GenBank/DDBJ whole genome shotgun (WGS) entry which is preliminary data.</text>
</comment>
<dbReference type="STRING" id="212667.VFDL14_16415"/>